<dbReference type="AlphaFoldDB" id="A0A7S8E880"/>
<feature type="signal peptide" evidence="1">
    <location>
        <begin position="1"/>
        <end position="19"/>
    </location>
</feature>
<gene>
    <name evidence="2" type="ORF">G4Y79_21060</name>
</gene>
<evidence type="ECO:0000256" key="1">
    <source>
        <dbReference type="SAM" id="SignalP"/>
    </source>
</evidence>
<dbReference type="SUPFAM" id="SSF53474">
    <property type="entry name" value="alpha/beta-Hydrolases"/>
    <property type="match status" value="1"/>
</dbReference>
<evidence type="ECO:0008006" key="4">
    <source>
        <dbReference type="Google" id="ProtNLM"/>
    </source>
</evidence>
<dbReference type="KEGG" id="pmet:G4Y79_21060"/>
<proteinExistence type="predicted"/>
<dbReference type="PROSITE" id="PS51257">
    <property type="entry name" value="PROKAR_LIPOPROTEIN"/>
    <property type="match status" value="1"/>
</dbReference>
<accession>A0A7S8E880</accession>
<keyword evidence="3" id="KW-1185">Reference proteome</keyword>
<dbReference type="RefSeq" id="WP_195170216.1">
    <property type="nucleotide sequence ID" value="NZ_CP062983.1"/>
</dbReference>
<dbReference type="InterPro" id="IPR029058">
    <property type="entry name" value="AB_hydrolase_fold"/>
</dbReference>
<evidence type="ECO:0000313" key="2">
    <source>
        <dbReference type="EMBL" id="QPC82147.1"/>
    </source>
</evidence>
<sequence>MQRIRLVFCTYCLIGLLLAACTPPQNVPTPYATRTLSAPGIVPSATIPVFTSEELYGGTEQFSGGLGQSDLTAASLPSRGVLPPDVVSTPDSANEEAQVVITLDDGTLLQADLYVPENVTAVDQVTNRPGVLLIAPDRVGWGLLPAQLQVAGLTALVVDVPATHEDLTTILTSLSEAPGVDPGRLGVIAAGNTIAPILTACAASEMCDALVLLSPADVVASDVTALNPRPFFLVAANTDAAAYPVALSLSTALTNATFREIAAGEGTGLLSNEGLNDEIANWLSEALAG</sequence>
<dbReference type="EMBL" id="CP062983">
    <property type="protein sequence ID" value="QPC82147.1"/>
    <property type="molecule type" value="Genomic_DNA"/>
</dbReference>
<name>A0A7S8E880_9CHLR</name>
<keyword evidence="1" id="KW-0732">Signal</keyword>
<feature type="chain" id="PRO_5032469472" description="Alpha/beta hydrolase" evidence="1">
    <location>
        <begin position="20"/>
        <end position="289"/>
    </location>
</feature>
<evidence type="ECO:0000313" key="3">
    <source>
        <dbReference type="Proteomes" id="UP000594468"/>
    </source>
</evidence>
<protein>
    <recommendedName>
        <fullName evidence="4">Alpha/beta hydrolase</fullName>
    </recommendedName>
</protein>
<reference evidence="2 3" key="1">
    <citation type="submission" date="2020-02" db="EMBL/GenBank/DDBJ databases">
        <authorList>
            <person name="Zheng R.K."/>
            <person name="Sun C.M."/>
        </authorList>
    </citation>
    <scope>NUCLEOTIDE SEQUENCE [LARGE SCALE GENOMIC DNA]</scope>
    <source>
        <strain evidence="3">rifampicinis</strain>
    </source>
</reference>
<organism evidence="2 3">
    <name type="scientific">Phototrophicus methaneseepsis</name>
    <dbReference type="NCBI Taxonomy" id="2710758"/>
    <lineage>
        <taxon>Bacteria</taxon>
        <taxon>Bacillati</taxon>
        <taxon>Chloroflexota</taxon>
        <taxon>Candidatus Thermofontia</taxon>
        <taxon>Phototrophicales</taxon>
        <taxon>Phototrophicaceae</taxon>
        <taxon>Phototrophicus</taxon>
    </lineage>
</organism>
<dbReference type="Gene3D" id="3.40.50.1820">
    <property type="entry name" value="alpha/beta hydrolase"/>
    <property type="match status" value="1"/>
</dbReference>
<dbReference type="Proteomes" id="UP000594468">
    <property type="component" value="Chromosome"/>
</dbReference>